<evidence type="ECO:0000313" key="2">
    <source>
        <dbReference type="EMBL" id="SEQ64203.1"/>
    </source>
</evidence>
<feature type="chain" id="PRO_5040801205" description="Type III secretion protein" evidence="1">
    <location>
        <begin position="23"/>
        <end position="68"/>
    </location>
</feature>
<accession>A0A9X8MD93</accession>
<dbReference type="Proteomes" id="UP000183210">
    <property type="component" value="Unassembled WGS sequence"/>
</dbReference>
<proteinExistence type="predicted"/>
<keyword evidence="1" id="KW-0732">Signal</keyword>
<dbReference type="EMBL" id="FOEV01000007">
    <property type="protein sequence ID" value="SEQ64203.1"/>
    <property type="molecule type" value="Genomic_DNA"/>
</dbReference>
<dbReference type="AlphaFoldDB" id="A0A9X8MD93"/>
<dbReference type="InterPro" id="IPR048207">
    <property type="entry name" value="HprT-like"/>
</dbReference>
<evidence type="ECO:0000256" key="1">
    <source>
        <dbReference type="SAM" id="SignalP"/>
    </source>
</evidence>
<reference evidence="2 3" key="1">
    <citation type="submission" date="2016-10" db="EMBL/GenBank/DDBJ databases">
        <authorList>
            <person name="Varghese N."/>
            <person name="Submissions S."/>
        </authorList>
    </citation>
    <scope>NUCLEOTIDE SEQUENCE [LARGE SCALE GENOMIC DNA]</scope>
    <source>
        <strain evidence="2 3">LMG 21974</strain>
    </source>
</reference>
<dbReference type="PROSITE" id="PS51257">
    <property type="entry name" value="PROKAR_LIPOPROTEIN"/>
    <property type="match status" value="1"/>
</dbReference>
<comment type="caution">
    <text evidence="2">The sequence shown here is derived from an EMBL/GenBank/DDBJ whole genome shotgun (WGS) entry which is preliminary data.</text>
</comment>
<evidence type="ECO:0008006" key="4">
    <source>
        <dbReference type="Google" id="ProtNLM"/>
    </source>
</evidence>
<organism evidence="2 3">
    <name type="scientific">Pseudomonas lutea</name>
    <dbReference type="NCBI Taxonomy" id="243924"/>
    <lineage>
        <taxon>Bacteria</taxon>
        <taxon>Pseudomonadati</taxon>
        <taxon>Pseudomonadota</taxon>
        <taxon>Gammaproteobacteria</taxon>
        <taxon>Pseudomonadales</taxon>
        <taxon>Pseudomonadaceae</taxon>
        <taxon>Pseudomonas</taxon>
    </lineage>
</organism>
<dbReference type="RefSeq" id="WP_074825826.1">
    <property type="nucleotide sequence ID" value="NZ_FOEV01000007.1"/>
</dbReference>
<gene>
    <name evidence="2" type="ORF">SAMN05216409_107135</name>
</gene>
<protein>
    <recommendedName>
        <fullName evidence="4">Type III secretion protein</fullName>
    </recommendedName>
</protein>
<name>A0A9X8MD93_9PSED</name>
<dbReference type="GeneID" id="300267480"/>
<sequence>MMRGRYAITLIALALLSGCASRAGCVGYACERPDSTDRQLVIWWPQDMRQGLNDRDPDVDFTVVPLRD</sequence>
<feature type="signal peptide" evidence="1">
    <location>
        <begin position="1"/>
        <end position="22"/>
    </location>
</feature>
<dbReference type="NCBIfam" id="NF041532">
    <property type="entry name" value="HprT"/>
    <property type="match status" value="1"/>
</dbReference>
<evidence type="ECO:0000313" key="3">
    <source>
        <dbReference type="Proteomes" id="UP000183210"/>
    </source>
</evidence>